<accession>A0A6J4V657</accession>
<sequence length="47" mass="4835">MAIVKRARGTMDSGLPGRLGPRLMAMGMPGHTWAGVSPEIPSGPDSS</sequence>
<dbReference type="EMBL" id="CADCWH010000382">
    <property type="protein sequence ID" value="CAA9569743.1"/>
    <property type="molecule type" value="Genomic_DNA"/>
</dbReference>
<proteinExistence type="predicted"/>
<dbReference type="AlphaFoldDB" id="A0A6J4V657"/>
<feature type="region of interest" description="Disordered" evidence="1">
    <location>
        <begin position="1"/>
        <end position="23"/>
    </location>
</feature>
<organism evidence="2">
    <name type="scientific">uncultured Thermomicrobiales bacterium</name>
    <dbReference type="NCBI Taxonomy" id="1645740"/>
    <lineage>
        <taxon>Bacteria</taxon>
        <taxon>Pseudomonadati</taxon>
        <taxon>Thermomicrobiota</taxon>
        <taxon>Thermomicrobia</taxon>
        <taxon>Thermomicrobiales</taxon>
        <taxon>environmental samples</taxon>
    </lineage>
</organism>
<evidence type="ECO:0000256" key="1">
    <source>
        <dbReference type="SAM" id="MobiDB-lite"/>
    </source>
</evidence>
<evidence type="ECO:0000313" key="2">
    <source>
        <dbReference type="EMBL" id="CAA9569743.1"/>
    </source>
</evidence>
<protein>
    <submittedName>
        <fullName evidence="2">Uncharacterized protein</fullName>
    </submittedName>
</protein>
<name>A0A6J4V657_9BACT</name>
<gene>
    <name evidence="2" type="ORF">AVDCRST_MAG70-2390</name>
</gene>
<reference evidence="2" key="1">
    <citation type="submission" date="2020-02" db="EMBL/GenBank/DDBJ databases">
        <authorList>
            <person name="Meier V. D."/>
        </authorList>
    </citation>
    <scope>NUCLEOTIDE SEQUENCE</scope>
    <source>
        <strain evidence="2">AVDCRST_MAG70</strain>
    </source>
</reference>